<dbReference type="EMBL" id="JBHSAX010000019">
    <property type="protein sequence ID" value="MFC3965144.1"/>
    <property type="molecule type" value="Genomic_DNA"/>
</dbReference>
<dbReference type="RefSeq" id="WP_378614895.1">
    <property type="nucleotide sequence ID" value="NZ_JBHSAX010000019.1"/>
</dbReference>
<gene>
    <name evidence="2" type="ORF">ACFO0B_24420</name>
</gene>
<name>A0ABV8DZ78_9NOCA</name>
<keyword evidence="3" id="KW-1185">Reference proteome</keyword>
<accession>A0ABV8DZ78</accession>
<dbReference type="Proteomes" id="UP001595696">
    <property type="component" value="Unassembled WGS sequence"/>
</dbReference>
<evidence type="ECO:0000313" key="3">
    <source>
        <dbReference type="Proteomes" id="UP001595696"/>
    </source>
</evidence>
<organism evidence="2 3">
    <name type="scientific">Nocardia jiangsuensis</name>
    <dbReference type="NCBI Taxonomy" id="1691563"/>
    <lineage>
        <taxon>Bacteria</taxon>
        <taxon>Bacillati</taxon>
        <taxon>Actinomycetota</taxon>
        <taxon>Actinomycetes</taxon>
        <taxon>Mycobacteriales</taxon>
        <taxon>Nocardiaceae</taxon>
        <taxon>Nocardia</taxon>
    </lineage>
</organism>
<proteinExistence type="predicted"/>
<evidence type="ECO:0000313" key="2">
    <source>
        <dbReference type="EMBL" id="MFC3965144.1"/>
    </source>
</evidence>
<feature type="region of interest" description="Disordered" evidence="1">
    <location>
        <begin position="60"/>
        <end position="86"/>
    </location>
</feature>
<comment type="caution">
    <text evidence="2">The sequence shown here is derived from an EMBL/GenBank/DDBJ whole genome shotgun (WGS) entry which is preliminary data.</text>
</comment>
<sequence length="101" mass="11188">MSLLWDQHASLPLHLDAEVGPLTRFTHPGPTFVSINAGYSPHDFADATRLLHYYRTAIHRTPPAAPHRRRPADPGDPGTSPTTRPADIAAVLGADFLRRMW</sequence>
<protein>
    <submittedName>
        <fullName evidence="2">Uncharacterized protein</fullName>
    </submittedName>
</protein>
<evidence type="ECO:0000256" key="1">
    <source>
        <dbReference type="SAM" id="MobiDB-lite"/>
    </source>
</evidence>
<reference evidence="3" key="1">
    <citation type="journal article" date="2019" name="Int. J. Syst. Evol. Microbiol.">
        <title>The Global Catalogue of Microorganisms (GCM) 10K type strain sequencing project: providing services to taxonomists for standard genome sequencing and annotation.</title>
        <authorList>
            <consortium name="The Broad Institute Genomics Platform"/>
            <consortium name="The Broad Institute Genome Sequencing Center for Infectious Disease"/>
            <person name="Wu L."/>
            <person name="Ma J."/>
        </authorList>
    </citation>
    <scope>NUCLEOTIDE SEQUENCE [LARGE SCALE GENOMIC DNA]</scope>
    <source>
        <strain evidence="3">CGMCC 4.7330</strain>
    </source>
</reference>